<reference evidence="2 3" key="1">
    <citation type="submission" date="2020-12" db="EMBL/GenBank/DDBJ databases">
        <title>Genome sequence of clinical Mycobacterium intracellulare strains.</title>
        <authorList>
            <person name="Tateishi Y."/>
            <person name="Matsumoto S."/>
            <person name="Fukushima Y."/>
            <person name="Nakajima C."/>
            <person name="Suzuki Y."/>
        </authorList>
    </citation>
    <scope>NUCLEOTIDE SEQUENCE [LARGE SCALE GENOMIC DNA]</scope>
    <source>
        <strain evidence="2 3">M018</strain>
        <plasmid evidence="2 3">pM018</plasmid>
    </source>
</reference>
<dbReference type="EMBL" id="AP024256">
    <property type="protein sequence ID" value="BCP02542.1"/>
    <property type="molecule type" value="Genomic_DNA"/>
</dbReference>
<accession>A0A7R7RRS7</accession>
<sequence>MKLIDKSVDYTLAVLYRFWALLGRALGVQVPFIYETKFVCEKVYEDQPETQETIAQLTALNDELMQDNDLLREEVRDLSHQIGLFKAAEVGPNRPNNNRKLTEREVQEIREHSRMGWKNADLARAFDVNPATISRIVRGQYHKSRSLA</sequence>
<keyword evidence="1" id="KW-0175">Coiled coil</keyword>
<keyword evidence="2" id="KW-0614">Plasmid</keyword>
<feature type="coiled-coil region" evidence="1">
    <location>
        <begin position="54"/>
        <end position="81"/>
    </location>
</feature>
<dbReference type="RefSeq" id="WP_202349084.1">
    <property type="nucleotide sequence ID" value="NZ_AP024256.1"/>
</dbReference>
<evidence type="ECO:0008006" key="4">
    <source>
        <dbReference type="Google" id="ProtNLM"/>
    </source>
</evidence>
<proteinExistence type="predicted"/>
<protein>
    <recommendedName>
        <fullName evidence="4">Transposase IS30-like HTH domain-containing protein</fullName>
    </recommendedName>
</protein>
<organism evidence="2 3">
    <name type="scientific">Mycobacterium intracellulare</name>
    <dbReference type="NCBI Taxonomy" id="1767"/>
    <lineage>
        <taxon>Bacteria</taxon>
        <taxon>Bacillati</taxon>
        <taxon>Actinomycetota</taxon>
        <taxon>Actinomycetes</taxon>
        <taxon>Mycobacteriales</taxon>
        <taxon>Mycobacteriaceae</taxon>
        <taxon>Mycobacterium</taxon>
        <taxon>Mycobacterium avium complex (MAC)</taxon>
    </lineage>
</organism>
<evidence type="ECO:0000313" key="2">
    <source>
        <dbReference type="EMBL" id="BCP02542.1"/>
    </source>
</evidence>
<dbReference type="Proteomes" id="UP000595205">
    <property type="component" value="Plasmid pM018"/>
</dbReference>
<geneLocation type="plasmid" evidence="2 3">
    <name>pM018</name>
</geneLocation>
<name>A0A7R7RRS7_MYCIT</name>
<evidence type="ECO:0000313" key="3">
    <source>
        <dbReference type="Proteomes" id="UP000595205"/>
    </source>
</evidence>
<evidence type="ECO:0000256" key="1">
    <source>
        <dbReference type="SAM" id="Coils"/>
    </source>
</evidence>
<dbReference type="AlphaFoldDB" id="A0A7R7RRS7"/>
<gene>
    <name evidence="2" type="ORF">MINTM018_53110</name>
</gene>